<dbReference type="OrthoDB" id="8688418at2"/>
<evidence type="ECO:0000313" key="7">
    <source>
        <dbReference type="Proteomes" id="UP000253303"/>
    </source>
</evidence>
<feature type="DNA-binding region" description="H-T-H motif" evidence="4">
    <location>
        <begin position="38"/>
        <end position="57"/>
    </location>
</feature>
<accession>A0A366M6Z5</accession>
<organism evidence="6 7">
    <name type="scientific">Spongiactinospora rosea</name>
    <dbReference type="NCBI Taxonomy" id="2248750"/>
    <lineage>
        <taxon>Bacteria</taxon>
        <taxon>Bacillati</taxon>
        <taxon>Actinomycetota</taxon>
        <taxon>Actinomycetes</taxon>
        <taxon>Streptosporangiales</taxon>
        <taxon>Streptosporangiaceae</taxon>
        <taxon>Spongiactinospora</taxon>
    </lineage>
</organism>
<keyword evidence="1" id="KW-0805">Transcription regulation</keyword>
<keyword evidence="7" id="KW-1185">Reference proteome</keyword>
<dbReference type="AlphaFoldDB" id="A0A366M6Z5"/>
<proteinExistence type="predicted"/>
<dbReference type="EMBL" id="QMEY01000001">
    <property type="protein sequence ID" value="RBQ21364.1"/>
    <property type="molecule type" value="Genomic_DNA"/>
</dbReference>
<dbReference type="InterPro" id="IPR050109">
    <property type="entry name" value="HTH-type_TetR-like_transc_reg"/>
</dbReference>
<dbReference type="PROSITE" id="PS50977">
    <property type="entry name" value="HTH_TETR_2"/>
    <property type="match status" value="1"/>
</dbReference>
<comment type="caution">
    <text evidence="6">The sequence shown here is derived from an EMBL/GenBank/DDBJ whole genome shotgun (WGS) entry which is preliminary data.</text>
</comment>
<evidence type="ECO:0000256" key="1">
    <source>
        <dbReference type="ARBA" id="ARBA00023015"/>
    </source>
</evidence>
<name>A0A366M6Z5_9ACTN</name>
<dbReference type="InterPro" id="IPR009057">
    <property type="entry name" value="Homeodomain-like_sf"/>
</dbReference>
<reference evidence="6 7" key="1">
    <citation type="submission" date="2018-06" db="EMBL/GenBank/DDBJ databases">
        <title>Sphaerisporangium craniellae sp. nov., isolated from a marine sponge in the South China Sea.</title>
        <authorList>
            <person name="Li L."/>
        </authorList>
    </citation>
    <scope>NUCLEOTIDE SEQUENCE [LARGE SCALE GENOMIC DNA]</scope>
    <source>
        <strain evidence="6 7">LHW63015</strain>
    </source>
</reference>
<evidence type="ECO:0000256" key="3">
    <source>
        <dbReference type="ARBA" id="ARBA00023163"/>
    </source>
</evidence>
<dbReference type="InterPro" id="IPR001647">
    <property type="entry name" value="HTH_TetR"/>
</dbReference>
<dbReference type="PANTHER" id="PTHR30055">
    <property type="entry name" value="HTH-TYPE TRANSCRIPTIONAL REGULATOR RUTR"/>
    <property type="match status" value="1"/>
</dbReference>
<dbReference type="Pfam" id="PF00440">
    <property type="entry name" value="TetR_N"/>
    <property type="match status" value="1"/>
</dbReference>
<dbReference type="Gene3D" id="1.10.10.60">
    <property type="entry name" value="Homeodomain-like"/>
    <property type="match status" value="1"/>
</dbReference>
<dbReference type="InterPro" id="IPR041347">
    <property type="entry name" value="MftR_C"/>
</dbReference>
<dbReference type="Gene3D" id="1.10.357.10">
    <property type="entry name" value="Tetracycline Repressor, domain 2"/>
    <property type="match status" value="1"/>
</dbReference>
<dbReference type="GO" id="GO:0000976">
    <property type="term" value="F:transcription cis-regulatory region binding"/>
    <property type="evidence" value="ECO:0007669"/>
    <property type="project" value="TreeGrafter"/>
</dbReference>
<feature type="domain" description="HTH tetR-type" evidence="5">
    <location>
        <begin position="15"/>
        <end position="75"/>
    </location>
</feature>
<keyword evidence="2 4" id="KW-0238">DNA-binding</keyword>
<dbReference type="PRINTS" id="PR00455">
    <property type="entry name" value="HTHTETR"/>
</dbReference>
<keyword evidence="3" id="KW-0804">Transcription</keyword>
<dbReference type="Proteomes" id="UP000253303">
    <property type="component" value="Unassembled WGS sequence"/>
</dbReference>
<evidence type="ECO:0000259" key="5">
    <source>
        <dbReference type="PROSITE" id="PS50977"/>
    </source>
</evidence>
<evidence type="ECO:0000256" key="4">
    <source>
        <dbReference type="PROSITE-ProRule" id="PRU00335"/>
    </source>
</evidence>
<gene>
    <name evidence="6" type="ORF">DP939_01195</name>
</gene>
<dbReference type="PROSITE" id="PS01081">
    <property type="entry name" value="HTH_TETR_1"/>
    <property type="match status" value="1"/>
</dbReference>
<dbReference type="InterPro" id="IPR023772">
    <property type="entry name" value="DNA-bd_HTH_TetR-type_CS"/>
</dbReference>
<evidence type="ECO:0000256" key="2">
    <source>
        <dbReference type="ARBA" id="ARBA00023125"/>
    </source>
</evidence>
<evidence type="ECO:0000313" key="6">
    <source>
        <dbReference type="EMBL" id="RBQ21364.1"/>
    </source>
</evidence>
<dbReference type="Pfam" id="PF17754">
    <property type="entry name" value="TetR_C_14"/>
    <property type="match status" value="1"/>
</dbReference>
<dbReference type="PANTHER" id="PTHR30055:SF238">
    <property type="entry name" value="MYCOFACTOCIN BIOSYNTHESIS TRANSCRIPTIONAL REGULATOR MFTR-RELATED"/>
    <property type="match status" value="1"/>
</dbReference>
<dbReference type="GO" id="GO:0003700">
    <property type="term" value="F:DNA-binding transcription factor activity"/>
    <property type="evidence" value="ECO:0007669"/>
    <property type="project" value="TreeGrafter"/>
</dbReference>
<dbReference type="RefSeq" id="WP_113977807.1">
    <property type="nucleotide sequence ID" value="NZ_QMEY01000001.1"/>
</dbReference>
<dbReference type="SUPFAM" id="SSF46689">
    <property type="entry name" value="Homeodomain-like"/>
    <property type="match status" value="1"/>
</dbReference>
<protein>
    <submittedName>
        <fullName evidence="6">TetR family transcriptional regulator</fullName>
    </submittedName>
</protein>
<sequence length="201" mass="21508">MGSVEELGRRDRKKVETRAALADAALRLVAERGLAGVTVEDIAEAADVSSRTFFNYFPSKEDALLVTPAGVEAAWPSSLAAAPPGLTALQALRLVLRGQAESMQRRAEEIMLRIKVIEENPSLLPRLVSGGFENERALAAAVAERIGPRRAAGGYPELLAAVGMAAFRVSMLRWARTKGSVPMSDLLDDAFDRLAAGLPEP</sequence>